<dbReference type="InterPro" id="IPR010562">
    <property type="entry name" value="Haemolymph_juvenile_hormone-bd"/>
</dbReference>
<reference evidence="5 6" key="1">
    <citation type="submission" date="2017-03" db="EMBL/GenBank/DDBJ databases">
        <title>Genome of the blue death feigning beetle - Asbolus verrucosus.</title>
        <authorList>
            <person name="Rider S.D."/>
        </authorList>
    </citation>
    <scope>NUCLEOTIDE SEQUENCE [LARGE SCALE GENOMIC DNA]</scope>
    <source>
        <strain evidence="5">Butters</strain>
        <tissue evidence="5">Head and leg muscle</tissue>
    </source>
</reference>
<dbReference type="InterPro" id="IPR038606">
    <property type="entry name" value="To_sf"/>
</dbReference>
<evidence type="ECO:0000313" key="5">
    <source>
        <dbReference type="EMBL" id="RZC34512.1"/>
    </source>
</evidence>
<evidence type="ECO:0000313" key="6">
    <source>
        <dbReference type="Proteomes" id="UP000292052"/>
    </source>
</evidence>
<dbReference type="PANTHER" id="PTHR11008:SF32">
    <property type="entry name" value="CIRCADIAN CLOCK-CONTROLLED PROTEIN DAYWAKE-RELATED"/>
    <property type="match status" value="1"/>
</dbReference>
<protein>
    <submittedName>
        <fullName evidence="5">JHBP domain containing protein</fullName>
    </submittedName>
</protein>
<organism evidence="5 6">
    <name type="scientific">Asbolus verrucosus</name>
    <name type="common">Desert ironclad beetle</name>
    <dbReference type="NCBI Taxonomy" id="1661398"/>
    <lineage>
        <taxon>Eukaryota</taxon>
        <taxon>Metazoa</taxon>
        <taxon>Ecdysozoa</taxon>
        <taxon>Arthropoda</taxon>
        <taxon>Hexapoda</taxon>
        <taxon>Insecta</taxon>
        <taxon>Pterygota</taxon>
        <taxon>Neoptera</taxon>
        <taxon>Endopterygota</taxon>
        <taxon>Coleoptera</taxon>
        <taxon>Polyphaga</taxon>
        <taxon>Cucujiformia</taxon>
        <taxon>Tenebrionidae</taxon>
        <taxon>Pimeliinae</taxon>
        <taxon>Asbolus</taxon>
    </lineage>
</organism>
<dbReference type="AlphaFoldDB" id="A0A482VNQ8"/>
<dbReference type="Pfam" id="PF06585">
    <property type="entry name" value="JHBP"/>
    <property type="match status" value="1"/>
</dbReference>
<evidence type="ECO:0000256" key="1">
    <source>
        <dbReference type="ARBA" id="ARBA00022729"/>
    </source>
</evidence>
<dbReference type="PANTHER" id="PTHR11008">
    <property type="entry name" value="PROTEIN TAKEOUT-LIKE PROTEIN"/>
    <property type="match status" value="1"/>
</dbReference>
<keyword evidence="2" id="KW-0090">Biological rhythms</keyword>
<feature type="signal peptide" evidence="4">
    <location>
        <begin position="1"/>
        <end position="17"/>
    </location>
</feature>
<accession>A0A482VNQ8</accession>
<dbReference type="SMART" id="SM00700">
    <property type="entry name" value="JHBP"/>
    <property type="match status" value="1"/>
</dbReference>
<dbReference type="GO" id="GO:0005615">
    <property type="term" value="C:extracellular space"/>
    <property type="evidence" value="ECO:0007669"/>
    <property type="project" value="TreeGrafter"/>
</dbReference>
<proteinExistence type="inferred from homology"/>
<keyword evidence="6" id="KW-1185">Reference proteome</keyword>
<dbReference type="FunFam" id="3.15.10.30:FF:000001">
    <property type="entry name" value="Takeout-like protein 1"/>
    <property type="match status" value="1"/>
</dbReference>
<evidence type="ECO:0000256" key="4">
    <source>
        <dbReference type="SAM" id="SignalP"/>
    </source>
</evidence>
<name>A0A482VNQ8_ASBVE</name>
<comment type="similarity">
    <text evidence="3">Belongs to the TO family.</text>
</comment>
<dbReference type="EMBL" id="QDEB01079348">
    <property type="protein sequence ID" value="RZC34512.1"/>
    <property type="molecule type" value="Genomic_DNA"/>
</dbReference>
<comment type="caution">
    <text evidence="5">The sequence shown here is derived from an EMBL/GenBank/DDBJ whole genome shotgun (WGS) entry which is preliminary data.</text>
</comment>
<feature type="chain" id="PRO_5019734084" evidence="4">
    <location>
        <begin position="18"/>
        <end position="246"/>
    </location>
</feature>
<evidence type="ECO:0000256" key="2">
    <source>
        <dbReference type="ARBA" id="ARBA00023108"/>
    </source>
</evidence>
<keyword evidence="1 4" id="KW-0732">Signal</keyword>
<dbReference type="GO" id="GO:0007623">
    <property type="term" value="P:circadian rhythm"/>
    <property type="evidence" value="ECO:0007669"/>
    <property type="project" value="UniProtKB-ARBA"/>
</dbReference>
<dbReference type="Proteomes" id="UP000292052">
    <property type="component" value="Unassembled WGS sequence"/>
</dbReference>
<evidence type="ECO:0000256" key="3">
    <source>
        <dbReference type="ARBA" id="ARBA00060902"/>
    </source>
</evidence>
<dbReference type="Gene3D" id="3.15.10.30">
    <property type="entry name" value="Haemolymph juvenile hormone binding protein"/>
    <property type="match status" value="1"/>
</dbReference>
<dbReference type="OrthoDB" id="8190514at2759"/>
<sequence>MKKTAVICAFLATLCASSRLPSTFTKCNRKQSDFNSCLRRAVQGALGRLTEPIKEVGLPNLDPLEVSELTIGAGASAVDFDQNFKHVKVFGFAKSNCSSCEMNFEEKTLRLECFSPEIRMEFEYEVEGRILVVPLYGKGAGAVTLDRMKYVVDFSLEEYKKKGKKYFKAVDSDFAMEPELVKIKIENLFDGDKALTDSVNRLANENWRLIFDDIRTNYQDALAQISLAIFNKFLGKVSISELFGEE</sequence>
<gene>
    <name evidence="5" type="ORF">BDFB_012135</name>
</gene>